<evidence type="ECO:0000313" key="1">
    <source>
        <dbReference type="Proteomes" id="UP001652623"/>
    </source>
</evidence>
<organism evidence="1 2">
    <name type="scientific">Ziziphus jujuba</name>
    <name type="common">Chinese jujube</name>
    <name type="synonym">Ziziphus sativa</name>
    <dbReference type="NCBI Taxonomy" id="326968"/>
    <lineage>
        <taxon>Eukaryota</taxon>
        <taxon>Viridiplantae</taxon>
        <taxon>Streptophyta</taxon>
        <taxon>Embryophyta</taxon>
        <taxon>Tracheophyta</taxon>
        <taxon>Spermatophyta</taxon>
        <taxon>Magnoliopsida</taxon>
        <taxon>eudicotyledons</taxon>
        <taxon>Gunneridae</taxon>
        <taxon>Pentapetalae</taxon>
        <taxon>rosids</taxon>
        <taxon>fabids</taxon>
        <taxon>Rosales</taxon>
        <taxon>Rhamnaceae</taxon>
        <taxon>Paliureae</taxon>
        <taxon>Ziziphus</taxon>
    </lineage>
</organism>
<accession>A0A6P6GLV2</accession>
<reference evidence="2" key="1">
    <citation type="submission" date="2025-08" db="UniProtKB">
        <authorList>
            <consortium name="RefSeq"/>
        </authorList>
    </citation>
    <scope>IDENTIFICATION</scope>
    <source>
        <tissue evidence="2">Seedling</tissue>
    </source>
</reference>
<dbReference type="RefSeq" id="XP_024934780.2">
    <property type="nucleotide sequence ID" value="XM_025079012.3"/>
</dbReference>
<sequence length="111" mass="13253">MEERETKKNKKKMKMNTNTLKMGRWRVWLCFKETFLVPTKCLLLKVTTPCSRHKAKGNRTGLLSLYKDMESCGEYADIRVMWEMIHSCPQGYPNREMSKRSSCWRFCFRAT</sequence>
<dbReference type="PANTHER" id="PTHR33181">
    <property type="entry name" value="OS01G0778500 PROTEIN"/>
    <property type="match status" value="1"/>
</dbReference>
<dbReference type="GeneID" id="112493385"/>
<dbReference type="AlphaFoldDB" id="A0A6P6GLV2"/>
<name>A0A6P6GLV2_ZIZJJ</name>
<dbReference type="InParanoid" id="A0A6P6GLV2"/>
<dbReference type="Proteomes" id="UP001652623">
    <property type="component" value="Chromosome 6"/>
</dbReference>
<proteinExistence type="predicted"/>
<gene>
    <name evidence="2" type="primary">LOC112493385</name>
</gene>
<evidence type="ECO:0000313" key="2">
    <source>
        <dbReference type="RefSeq" id="XP_024934780.2"/>
    </source>
</evidence>
<dbReference type="PANTHER" id="PTHR33181:SF15">
    <property type="entry name" value="PROTEIN FAR1-RELATED SEQUENCE"/>
    <property type="match status" value="1"/>
</dbReference>
<dbReference type="KEGG" id="zju:112493385"/>
<keyword evidence="1" id="KW-1185">Reference proteome</keyword>
<protein>
    <submittedName>
        <fullName evidence="2">Uncharacterized protein LOC112493385</fullName>
    </submittedName>
</protein>